<protein>
    <submittedName>
        <fullName evidence="1">Uncharacterized protein</fullName>
    </submittedName>
</protein>
<reference evidence="1 2" key="1">
    <citation type="submission" date="2018-06" db="EMBL/GenBank/DDBJ databases">
        <title>Genomic Encyclopedia of Type Strains, Phase III (KMG-III): the genomes of soil and plant-associated and newly described type strains.</title>
        <authorList>
            <person name="Whitman W."/>
        </authorList>
    </citation>
    <scope>NUCLEOTIDE SEQUENCE [LARGE SCALE GENOMIC DNA]</scope>
    <source>
        <strain evidence="1 2">CGMCC 4.7090</strain>
    </source>
</reference>
<dbReference type="AlphaFoldDB" id="A0A327ZCP6"/>
<evidence type="ECO:0000313" key="1">
    <source>
        <dbReference type="EMBL" id="RAK36735.1"/>
    </source>
</evidence>
<comment type="caution">
    <text evidence="1">The sequence shown here is derived from an EMBL/GenBank/DDBJ whole genome shotgun (WGS) entry which is preliminary data.</text>
</comment>
<dbReference type="Proteomes" id="UP000249341">
    <property type="component" value="Unassembled WGS sequence"/>
</dbReference>
<organism evidence="1 2">
    <name type="scientific">Actinoplanes lutulentus</name>
    <dbReference type="NCBI Taxonomy" id="1287878"/>
    <lineage>
        <taxon>Bacteria</taxon>
        <taxon>Bacillati</taxon>
        <taxon>Actinomycetota</taxon>
        <taxon>Actinomycetes</taxon>
        <taxon>Micromonosporales</taxon>
        <taxon>Micromonosporaceae</taxon>
        <taxon>Actinoplanes</taxon>
    </lineage>
</organism>
<proteinExistence type="predicted"/>
<evidence type="ECO:0000313" key="2">
    <source>
        <dbReference type="Proteomes" id="UP000249341"/>
    </source>
</evidence>
<name>A0A327ZCP6_9ACTN</name>
<accession>A0A327ZCP6</accession>
<keyword evidence="2" id="KW-1185">Reference proteome</keyword>
<gene>
    <name evidence="1" type="ORF">B0I29_108325</name>
</gene>
<sequence length="54" mass="5855">MNDDDTDVEGLALEGSLFKDFHDRPDGVIVAQIMVEPELIDPAAPVTVEKLDSS</sequence>
<dbReference type="EMBL" id="QLMJ01000008">
    <property type="protein sequence ID" value="RAK36735.1"/>
    <property type="molecule type" value="Genomic_DNA"/>
</dbReference>